<evidence type="ECO:0000313" key="2">
    <source>
        <dbReference type="Proteomes" id="UP000175852"/>
    </source>
</evidence>
<dbReference type="Proteomes" id="UP000175852">
    <property type="component" value="Unassembled WGS sequence"/>
</dbReference>
<protein>
    <submittedName>
        <fullName evidence="1">Uncharacterized protein</fullName>
    </submittedName>
</protein>
<name>A0AAX0I2M0_XANCG</name>
<dbReference type="AlphaFoldDB" id="A0AAX0I2M0"/>
<sequence>MDSATDILTMPTDAASDASCVLTSTCAPALPVVFLATLMLTAPTTSPTNGGLTTYICRGLPRAAAQSTLCANVIERGAADDAAIAADGAVADVGAVDAGSLAAGHAGNQGGVPLNYLRPFFHFFRLTHFSS</sequence>
<dbReference type="EMBL" id="MKCQ01000003">
    <property type="protein sequence ID" value="OEY91002.1"/>
    <property type="molecule type" value="Genomic_DNA"/>
</dbReference>
<proteinExistence type="predicted"/>
<comment type="caution">
    <text evidence="1">The sequence shown here is derived from an EMBL/GenBank/DDBJ whole genome shotgun (WGS) entry which is preliminary data.</text>
</comment>
<organism evidence="1 2">
    <name type="scientific">Xanthomonas campestris pv. glycines</name>
    <dbReference type="NCBI Taxonomy" id="473421"/>
    <lineage>
        <taxon>Bacteria</taxon>
        <taxon>Pseudomonadati</taxon>
        <taxon>Pseudomonadota</taxon>
        <taxon>Gammaproteobacteria</taxon>
        <taxon>Lysobacterales</taxon>
        <taxon>Lysobacteraceae</taxon>
        <taxon>Xanthomonas</taxon>
    </lineage>
</organism>
<reference evidence="1 2" key="1">
    <citation type="submission" date="2016-09" db="EMBL/GenBank/DDBJ databases">
        <authorList>
            <person name="Wen S.-F."/>
            <person name="Lo A.-C."/>
            <person name="Lin C.-J."/>
            <person name="Tseng T.-T."/>
        </authorList>
    </citation>
    <scope>NUCLEOTIDE SEQUENCE [LARGE SCALE GENOMIC DNA]</scope>
    <source>
        <strain evidence="1 2">12609</strain>
    </source>
</reference>
<dbReference type="RefSeq" id="WP_016849341.1">
    <property type="nucleotide sequence ID" value="NZ_CP041961.1"/>
</dbReference>
<accession>A0AAX0I2M0</accession>
<gene>
    <name evidence="1" type="ORF">BIY41_10640</name>
</gene>
<evidence type="ECO:0000313" key="1">
    <source>
        <dbReference type="EMBL" id="OEY91002.1"/>
    </source>
</evidence>